<dbReference type="EMBL" id="FNOJ01000016">
    <property type="protein sequence ID" value="SDW83026.1"/>
    <property type="molecule type" value="Genomic_DNA"/>
</dbReference>
<evidence type="ECO:0000256" key="1">
    <source>
        <dbReference type="ARBA" id="ARBA00004651"/>
    </source>
</evidence>
<evidence type="ECO:0000256" key="5">
    <source>
        <dbReference type="ARBA" id="ARBA00023136"/>
    </source>
</evidence>
<evidence type="ECO:0000313" key="9">
    <source>
        <dbReference type="EMBL" id="SDW83026.1"/>
    </source>
</evidence>
<evidence type="ECO:0000259" key="7">
    <source>
        <dbReference type="Pfam" id="PF10035"/>
    </source>
</evidence>
<feature type="transmembrane region" description="Helical" evidence="6">
    <location>
        <begin position="74"/>
        <end position="91"/>
    </location>
</feature>
<dbReference type="InterPro" id="IPR051461">
    <property type="entry name" value="UPF0750_membrane"/>
</dbReference>
<dbReference type="PIRSF" id="PIRSF006483">
    <property type="entry name" value="Membrane_protein_YitT"/>
    <property type="match status" value="1"/>
</dbReference>
<dbReference type="Pfam" id="PF02588">
    <property type="entry name" value="YitT_membrane"/>
    <property type="match status" value="1"/>
</dbReference>
<name>A0A1H2WRD0_9BACL</name>
<feature type="domain" description="DUF2179" evidence="7">
    <location>
        <begin position="216"/>
        <end position="270"/>
    </location>
</feature>
<protein>
    <submittedName>
        <fullName evidence="8">Membrane protein</fullName>
    </submittedName>
</protein>
<keyword evidence="2" id="KW-1003">Cell membrane</keyword>
<dbReference type="RefSeq" id="WP_006447542.1">
    <property type="nucleotide sequence ID" value="NZ_BSRA01000001.1"/>
</dbReference>
<accession>A0A1H2WRD0</accession>
<evidence type="ECO:0000256" key="2">
    <source>
        <dbReference type="ARBA" id="ARBA00022475"/>
    </source>
</evidence>
<dbReference type="InterPro" id="IPR015867">
    <property type="entry name" value="N-reg_PII/ATP_PRibTrfase_C"/>
</dbReference>
<feature type="transmembrane region" description="Helical" evidence="6">
    <location>
        <begin position="7"/>
        <end position="27"/>
    </location>
</feature>
<dbReference type="CDD" id="cd16380">
    <property type="entry name" value="YitT_C"/>
    <property type="match status" value="1"/>
</dbReference>
<dbReference type="AlphaFoldDB" id="A0A1H2WRD0"/>
<dbReference type="Pfam" id="PF10035">
    <property type="entry name" value="DUF2179"/>
    <property type="match status" value="1"/>
</dbReference>
<reference evidence="10" key="1">
    <citation type="submission" date="2016-10" db="EMBL/GenBank/DDBJ databases">
        <authorList>
            <person name="Varghese N."/>
        </authorList>
    </citation>
    <scope>NUCLEOTIDE SEQUENCE [LARGE SCALE GENOMIC DNA]</scope>
    <source>
        <strain evidence="10">DSM 12489</strain>
    </source>
</reference>
<dbReference type="GO" id="GO:0005886">
    <property type="term" value="C:plasma membrane"/>
    <property type="evidence" value="ECO:0007669"/>
    <property type="project" value="UniProtKB-SubCell"/>
</dbReference>
<reference evidence="9" key="2">
    <citation type="submission" date="2016-10" db="EMBL/GenBank/DDBJ databases">
        <authorList>
            <person name="de Groot N.N."/>
        </authorList>
    </citation>
    <scope>NUCLEOTIDE SEQUENCE [LARGE SCALE GENOMIC DNA]</scope>
    <source>
        <strain evidence="9">DSM 12489</strain>
    </source>
</reference>
<dbReference type="EMBL" id="BSRA01000001">
    <property type="protein sequence ID" value="GLV12591.1"/>
    <property type="molecule type" value="Genomic_DNA"/>
</dbReference>
<evidence type="ECO:0000256" key="4">
    <source>
        <dbReference type="ARBA" id="ARBA00022989"/>
    </source>
</evidence>
<comment type="subcellular location">
    <subcellularLocation>
        <location evidence="1">Cell membrane</location>
        <topology evidence="1">Multi-pass membrane protein</topology>
    </subcellularLocation>
</comment>
<dbReference type="Proteomes" id="UP001157137">
    <property type="component" value="Unassembled WGS sequence"/>
</dbReference>
<gene>
    <name evidence="8" type="ORF">Heshes_02750</name>
    <name evidence="9" type="ORF">SAMN04489725_11649</name>
</gene>
<evidence type="ECO:0000256" key="6">
    <source>
        <dbReference type="SAM" id="Phobius"/>
    </source>
</evidence>
<keyword evidence="10" id="KW-1185">Reference proteome</keyword>
<dbReference type="PANTHER" id="PTHR33545">
    <property type="entry name" value="UPF0750 MEMBRANE PROTEIN YITT-RELATED"/>
    <property type="match status" value="1"/>
</dbReference>
<proteinExistence type="predicted"/>
<evidence type="ECO:0000313" key="8">
    <source>
        <dbReference type="EMBL" id="GLV12591.1"/>
    </source>
</evidence>
<dbReference type="Gene3D" id="3.30.70.120">
    <property type="match status" value="1"/>
</dbReference>
<feature type="transmembrane region" description="Helical" evidence="6">
    <location>
        <begin position="47"/>
        <end position="67"/>
    </location>
</feature>
<dbReference type="STRING" id="89784.SAMN04489725_11649"/>
<keyword evidence="4 6" id="KW-1133">Transmembrane helix</keyword>
<reference evidence="8" key="3">
    <citation type="submission" date="2023-02" db="EMBL/GenBank/DDBJ databases">
        <title>Proposal of a novel subspecies: Alicyclobacillus hesperidum subspecies aegle.</title>
        <authorList>
            <person name="Goto K."/>
            <person name="Fujii T."/>
            <person name="Yasui K."/>
            <person name="Mochida K."/>
            <person name="Kato-Tanaka Y."/>
            <person name="Morohoshi S."/>
            <person name="An S.Y."/>
            <person name="Kasai H."/>
            <person name="Yokota A."/>
        </authorList>
    </citation>
    <scope>NUCLEOTIDE SEQUENCE</scope>
    <source>
        <strain evidence="8">DSM 12766</strain>
    </source>
</reference>
<organism evidence="9 10">
    <name type="scientific">Alicyclobacillus hesperidum</name>
    <dbReference type="NCBI Taxonomy" id="89784"/>
    <lineage>
        <taxon>Bacteria</taxon>
        <taxon>Bacillati</taxon>
        <taxon>Bacillota</taxon>
        <taxon>Bacilli</taxon>
        <taxon>Bacillales</taxon>
        <taxon>Alicyclobacillaceae</taxon>
        <taxon>Alicyclobacillus</taxon>
    </lineage>
</organism>
<dbReference type="Proteomes" id="UP000182589">
    <property type="component" value="Unassembled WGS sequence"/>
</dbReference>
<keyword evidence="5 6" id="KW-0472">Membrane</keyword>
<dbReference type="PANTHER" id="PTHR33545:SF10">
    <property type="entry name" value="UPF0750 MEMBRANE PROTEIN YPJC"/>
    <property type="match status" value="1"/>
</dbReference>
<evidence type="ECO:0000313" key="10">
    <source>
        <dbReference type="Proteomes" id="UP000182589"/>
    </source>
</evidence>
<feature type="transmembrane region" description="Helical" evidence="6">
    <location>
        <begin position="103"/>
        <end position="121"/>
    </location>
</feature>
<dbReference type="InterPro" id="IPR019264">
    <property type="entry name" value="DUF2179"/>
</dbReference>
<feature type="transmembrane region" description="Helical" evidence="6">
    <location>
        <begin position="142"/>
        <end position="164"/>
    </location>
</feature>
<dbReference type="InterPro" id="IPR003740">
    <property type="entry name" value="YitT"/>
</dbReference>
<evidence type="ECO:0000256" key="3">
    <source>
        <dbReference type="ARBA" id="ARBA00022692"/>
    </source>
</evidence>
<keyword evidence="3 6" id="KW-0812">Transmembrane</keyword>
<sequence length="291" mass="31786">MVQKSVQWFMIVLGAFIYSLGLNGFLVANHLAEGGFVGVSLLLLYKLHIQVGVSFFILNIPLLIVAWRLFGHEFVLKTAVGVIGVSVFTEATRHLQVPTHDPLLAALYAGVITGIGLGLIFRTGGTTGGSDIIARILRHYRGLGMGKTLFAIDFIVILLVMVIIGKEVAMYSLVALFVSSRVIDFVIEGASSGRAVMIVSDKHEEIAAEIHKQLDRGTTLLQARGGYTGTARQVIYCVVSREEVMRVQRIISEVDPTAFVTVNPVHEVLGEGFTYDGEPSSVARRRRKLFS</sequence>